<comment type="caution">
    <text evidence="3">The sequence shown here is derived from an EMBL/GenBank/DDBJ whole genome shotgun (WGS) entry which is preliminary data.</text>
</comment>
<gene>
    <name evidence="3" type="ORF">OFUS_LOCUS11496</name>
</gene>
<dbReference type="InterPro" id="IPR000192">
    <property type="entry name" value="Aminotrans_V_dom"/>
</dbReference>
<dbReference type="SUPFAM" id="SSF53383">
    <property type="entry name" value="PLP-dependent transferases"/>
    <property type="match status" value="1"/>
</dbReference>
<feature type="domain" description="Aminotransferase class V" evidence="2">
    <location>
        <begin position="70"/>
        <end position="333"/>
    </location>
</feature>
<evidence type="ECO:0000259" key="2">
    <source>
        <dbReference type="Pfam" id="PF00266"/>
    </source>
</evidence>
<name>A0A8J1UED1_OWEFU</name>
<dbReference type="InterPro" id="IPR015421">
    <property type="entry name" value="PyrdxlP-dep_Trfase_major"/>
</dbReference>
<dbReference type="PANTHER" id="PTHR43092:SF4">
    <property type="entry name" value="AMINOTRANSFERASE CLASS V DOMAIN-CONTAINING PROTEIN"/>
    <property type="match status" value="1"/>
</dbReference>
<dbReference type="Pfam" id="PF00266">
    <property type="entry name" value="Aminotran_5"/>
    <property type="match status" value="1"/>
</dbReference>
<protein>
    <recommendedName>
        <fullName evidence="2">Aminotransferase class V domain-containing protein</fullName>
    </recommendedName>
</protein>
<dbReference type="OrthoDB" id="5978656at2759"/>
<evidence type="ECO:0000313" key="3">
    <source>
        <dbReference type="EMBL" id="CAH1785444.1"/>
    </source>
</evidence>
<dbReference type="Gene3D" id="3.90.1150.10">
    <property type="entry name" value="Aspartate Aminotransferase, domain 1"/>
    <property type="match status" value="1"/>
</dbReference>
<proteinExistence type="predicted"/>
<evidence type="ECO:0000256" key="1">
    <source>
        <dbReference type="ARBA" id="ARBA00022898"/>
    </source>
</evidence>
<accession>A0A8J1UED1</accession>
<dbReference type="InterPro" id="IPR015422">
    <property type="entry name" value="PyrdxlP-dep_Trfase_small"/>
</dbReference>
<keyword evidence="4" id="KW-1185">Reference proteome</keyword>
<sequence>MDFRTKDGIPFGGELKTSAYCLDPNVIFLNHGSYGAVPKDVQAEQTRLRDDLERYPDKWFRITNSQLWRNSLQTICSFLGAEVENTVFVENTTTGVDSVVKSIQFQPGDAILISNVTYNAMKNMGTFSTPKDVTVIYVELQHPIEDKEYILEKYREVLENHTNIRAAIIDHITSPTSIVLPVEELVKMLKEFGVLSIIDGAHAPGQIDLSIADIGADFYAGNLHKWLFTPRGCAILWIHPKHQTVIRPGITSHFHGHKLHYDFCVRGTRDNTPYHTVGAALGYLERLGGLGTVHNYTERLLDEGCAYLCKVLGTETYPLPPSLRAPSMRLLRIPHIEGYSRDPQGAGSLETELSTNYNIQTCMTFINGFTWIRLSVHVYNTIADFHKLGEALNNIMTSGKADRVRDEEYGCPLLHWDLTPLTSIGNEKTVEKLS</sequence>
<dbReference type="Proteomes" id="UP000749559">
    <property type="component" value="Unassembled WGS sequence"/>
</dbReference>
<dbReference type="AlphaFoldDB" id="A0A8J1UED1"/>
<organism evidence="3 4">
    <name type="scientific">Owenia fusiformis</name>
    <name type="common">Polychaete worm</name>
    <dbReference type="NCBI Taxonomy" id="6347"/>
    <lineage>
        <taxon>Eukaryota</taxon>
        <taxon>Metazoa</taxon>
        <taxon>Spiralia</taxon>
        <taxon>Lophotrochozoa</taxon>
        <taxon>Annelida</taxon>
        <taxon>Polychaeta</taxon>
        <taxon>Sedentaria</taxon>
        <taxon>Canalipalpata</taxon>
        <taxon>Sabellida</taxon>
        <taxon>Oweniida</taxon>
        <taxon>Oweniidae</taxon>
        <taxon>Owenia</taxon>
    </lineage>
</organism>
<dbReference type="EMBL" id="CAIIXF020000006">
    <property type="protein sequence ID" value="CAH1785444.1"/>
    <property type="molecule type" value="Genomic_DNA"/>
</dbReference>
<evidence type="ECO:0000313" key="4">
    <source>
        <dbReference type="Proteomes" id="UP000749559"/>
    </source>
</evidence>
<dbReference type="Gene3D" id="3.40.640.10">
    <property type="entry name" value="Type I PLP-dependent aspartate aminotransferase-like (Major domain)"/>
    <property type="match status" value="1"/>
</dbReference>
<reference evidence="3" key="1">
    <citation type="submission" date="2022-03" db="EMBL/GenBank/DDBJ databases">
        <authorList>
            <person name="Martin C."/>
        </authorList>
    </citation>
    <scope>NUCLEOTIDE SEQUENCE</scope>
</reference>
<dbReference type="PANTHER" id="PTHR43092">
    <property type="entry name" value="L-CYSTEINE DESULFHYDRASE"/>
    <property type="match status" value="1"/>
</dbReference>
<dbReference type="InterPro" id="IPR015424">
    <property type="entry name" value="PyrdxlP-dep_Trfase"/>
</dbReference>
<keyword evidence="1" id="KW-0663">Pyridoxal phosphate</keyword>